<comment type="similarity">
    <text evidence="1">Belongs to the DinB family.</text>
</comment>
<dbReference type="RefSeq" id="WP_302711579.1">
    <property type="nucleotide sequence ID" value="NZ_JAULRT010000035.1"/>
</dbReference>
<proteinExistence type="inferred from homology"/>
<dbReference type="InterPro" id="IPR034660">
    <property type="entry name" value="DinB/YfiT-like"/>
</dbReference>
<keyword evidence="4" id="KW-1185">Reference proteome</keyword>
<evidence type="ECO:0000256" key="2">
    <source>
        <dbReference type="ARBA" id="ARBA00022723"/>
    </source>
</evidence>
<protein>
    <submittedName>
        <fullName evidence="3">DinB family protein</fullName>
    </submittedName>
</protein>
<evidence type="ECO:0000313" key="3">
    <source>
        <dbReference type="EMBL" id="MDO3381442.1"/>
    </source>
</evidence>
<dbReference type="InterPro" id="IPR007837">
    <property type="entry name" value="DinB"/>
</dbReference>
<comment type="caution">
    <text evidence="3">The sequence shown here is derived from an EMBL/GenBank/DDBJ whole genome shotgun (WGS) entry which is preliminary data.</text>
</comment>
<reference evidence="3" key="1">
    <citation type="submission" date="2023-07" db="EMBL/GenBank/DDBJ databases">
        <title>Gilvimarinus algae sp. nov., isolated from the surface of Kelp.</title>
        <authorList>
            <person name="Sun Y.Y."/>
            <person name="Gong Y."/>
            <person name="Du Z.J."/>
        </authorList>
    </citation>
    <scope>NUCLEOTIDE SEQUENCE</scope>
    <source>
        <strain evidence="3">SDUM040014</strain>
    </source>
</reference>
<dbReference type="EMBL" id="JAULRT010000035">
    <property type="protein sequence ID" value="MDO3381442.1"/>
    <property type="molecule type" value="Genomic_DNA"/>
</dbReference>
<name>A0ABT8TBF2_9GAMM</name>
<dbReference type="Gene3D" id="1.20.120.450">
    <property type="entry name" value="dinb family like domain"/>
    <property type="match status" value="1"/>
</dbReference>
<dbReference type="Proteomes" id="UP001168380">
    <property type="component" value="Unassembled WGS sequence"/>
</dbReference>
<accession>A0ABT8TBF2</accession>
<dbReference type="PANTHER" id="PTHR37302">
    <property type="entry name" value="SLR1116 PROTEIN"/>
    <property type="match status" value="1"/>
</dbReference>
<gene>
    <name evidence="3" type="ORF">QWI16_04605</name>
</gene>
<sequence length="181" mass="19899">MEPLTHCRLLALYNLRMNRQVYGAAAGLDEATLAEPAGAFFGSILGTLNHILVGDLLWLNRFAAHSPAYTSLMPLAELPRPTRLDELLYDRFGALSSARALVDEAIVHWSADELAAADLDRPLAYHNSKGEPATRDFGELLMHFFNHQTHHRGQVSTLLNQRGVDIGVTDFLIDIPQVGGA</sequence>
<dbReference type="Pfam" id="PF05163">
    <property type="entry name" value="DinB"/>
    <property type="match status" value="1"/>
</dbReference>
<dbReference type="PANTHER" id="PTHR37302:SF1">
    <property type="entry name" value="PROTEIN DINB"/>
    <property type="match status" value="1"/>
</dbReference>
<organism evidence="3 4">
    <name type="scientific">Gilvimarinus algae</name>
    <dbReference type="NCBI Taxonomy" id="3058037"/>
    <lineage>
        <taxon>Bacteria</taxon>
        <taxon>Pseudomonadati</taxon>
        <taxon>Pseudomonadota</taxon>
        <taxon>Gammaproteobacteria</taxon>
        <taxon>Cellvibrionales</taxon>
        <taxon>Cellvibrionaceae</taxon>
        <taxon>Gilvimarinus</taxon>
    </lineage>
</organism>
<dbReference type="SUPFAM" id="SSF109854">
    <property type="entry name" value="DinB/YfiT-like putative metalloenzymes"/>
    <property type="match status" value="1"/>
</dbReference>
<evidence type="ECO:0000313" key="4">
    <source>
        <dbReference type="Proteomes" id="UP001168380"/>
    </source>
</evidence>
<evidence type="ECO:0000256" key="1">
    <source>
        <dbReference type="ARBA" id="ARBA00008635"/>
    </source>
</evidence>
<keyword evidence="2" id="KW-0479">Metal-binding</keyword>